<sequence length="153" mass="17468">MAEWMRIRNENDFRTFTKGLGNNTLLIRGPDGYHNMIGYVRVDEGRGYFVSNGRVAVAKQYKMLVIKGNSTKFQWYYLREGEYLPPDAFVSGRTYNGSKPVYIGKTTVDGEVLYGRVRQSSVPVLAVAVTRNRRRVDFAYSFYVLVQPGVVGF</sequence>
<proteinExistence type="predicted"/>
<reference evidence="1 2" key="1">
    <citation type="submission" date="2020-04" db="EMBL/GenBank/DDBJ databases">
        <authorList>
            <person name="Alioto T."/>
            <person name="Alioto T."/>
            <person name="Gomez Garrido J."/>
        </authorList>
    </citation>
    <scope>NUCLEOTIDE SEQUENCE [LARGE SCALE GENOMIC DNA]</scope>
</reference>
<dbReference type="Pfam" id="PF11901">
    <property type="entry name" value="DM9"/>
    <property type="match status" value="1"/>
</dbReference>
<gene>
    <name evidence="1" type="ORF">CLODIP_2_CD03427</name>
</gene>
<evidence type="ECO:0000313" key="2">
    <source>
        <dbReference type="Proteomes" id="UP000494165"/>
    </source>
</evidence>
<protein>
    <submittedName>
        <fullName evidence="1">Uncharacterized protein</fullName>
    </submittedName>
</protein>
<accession>A0A8S1DA95</accession>
<organism evidence="1 2">
    <name type="scientific">Cloeon dipterum</name>
    <dbReference type="NCBI Taxonomy" id="197152"/>
    <lineage>
        <taxon>Eukaryota</taxon>
        <taxon>Metazoa</taxon>
        <taxon>Ecdysozoa</taxon>
        <taxon>Arthropoda</taxon>
        <taxon>Hexapoda</taxon>
        <taxon>Insecta</taxon>
        <taxon>Pterygota</taxon>
        <taxon>Palaeoptera</taxon>
        <taxon>Ephemeroptera</taxon>
        <taxon>Pisciforma</taxon>
        <taxon>Baetidae</taxon>
        <taxon>Cloeon</taxon>
    </lineage>
</organism>
<dbReference type="AlphaFoldDB" id="A0A8S1DA95"/>
<keyword evidence="2" id="KW-1185">Reference proteome</keyword>
<dbReference type="Proteomes" id="UP000494165">
    <property type="component" value="Unassembled WGS sequence"/>
</dbReference>
<name>A0A8S1DA95_9INSE</name>
<evidence type="ECO:0000313" key="1">
    <source>
        <dbReference type="EMBL" id="CAB3378317.1"/>
    </source>
</evidence>
<dbReference type="EMBL" id="CADEPI010000162">
    <property type="protein sequence ID" value="CAB3378317.1"/>
    <property type="molecule type" value="Genomic_DNA"/>
</dbReference>
<comment type="caution">
    <text evidence="1">The sequence shown here is derived from an EMBL/GenBank/DDBJ whole genome shotgun (WGS) entry which is preliminary data.</text>
</comment>
<dbReference type="InterPro" id="IPR006616">
    <property type="entry name" value="DM9_repeat"/>
</dbReference>